<dbReference type="InterPro" id="IPR007404">
    <property type="entry name" value="YdjM-like"/>
</dbReference>
<dbReference type="Proteomes" id="UP000185936">
    <property type="component" value="Unassembled WGS sequence"/>
</dbReference>
<dbReference type="AlphaFoldDB" id="A0A1N7DAR5"/>
<dbReference type="OrthoDB" id="118042at2157"/>
<dbReference type="EMBL" id="FTNR01000002">
    <property type="protein sequence ID" value="SIR72929.1"/>
    <property type="molecule type" value="Genomic_DNA"/>
</dbReference>
<reference evidence="3" key="1">
    <citation type="submission" date="2017-01" db="EMBL/GenBank/DDBJ databases">
        <authorList>
            <person name="Varghese N."/>
            <person name="Submissions S."/>
        </authorList>
    </citation>
    <scope>NUCLEOTIDE SEQUENCE [LARGE SCALE GENOMIC DNA]</scope>
    <source>
        <strain evidence="3">type strain: HArc-</strain>
    </source>
</reference>
<evidence type="ECO:0000313" key="3">
    <source>
        <dbReference type="Proteomes" id="UP000185936"/>
    </source>
</evidence>
<keyword evidence="3" id="KW-1185">Reference proteome</keyword>
<keyword evidence="1" id="KW-1133">Transmembrane helix</keyword>
<evidence type="ECO:0000313" key="2">
    <source>
        <dbReference type="EMBL" id="SIR72929.1"/>
    </source>
</evidence>
<gene>
    <name evidence="2" type="ORF">SAMN05421752_102117</name>
</gene>
<feature type="transmembrane region" description="Helical" evidence="1">
    <location>
        <begin position="62"/>
        <end position="80"/>
    </location>
</feature>
<evidence type="ECO:0000256" key="1">
    <source>
        <dbReference type="SAM" id="Phobius"/>
    </source>
</evidence>
<dbReference type="RefSeq" id="WP_076607824.1">
    <property type="nucleotide sequence ID" value="NZ_FTNR01000002.1"/>
</dbReference>
<keyword evidence="1" id="KW-0472">Membrane</keyword>
<feature type="transmembrane region" description="Helical" evidence="1">
    <location>
        <begin position="23"/>
        <end position="41"/>
    </location>
</feature>
<feature type="transmembrane region" description="Helical" evidence="1">
    <location>
        <begin position="138"/>
        <end position="162"/>
    </location>
</feature>
<protein>
    <submittedName>
        <fullName evidence="2">Inner membrane protein</fullName>
    </submittedName>
</protein>
<keyword evidence="1" id="KW-0812">Transmembrane</keyword>
<organism evidence="2 3">
    <name type="scientific">Natronorubrum thiooxidans</name>
    <dbReference type="NCBI Taxonomy" id="308853"/>
    <lineage>
        <taxon>Archaea</taxon>
        <taxon>Methanobacteriati</taxon>
        <taxon>Methanobacteriota</taxon>
        <taxon>Stenosarchaea group</taxon>
        <taxon>Halobacteria</taxon>
        <taxon>Halobacteriales</taxon>
        <taxon>Natrialbaceae</taxon>
        <taxon>Natronorubrum</taxon>
    </lineage>
</organism>
<sequence length="165" mass="17242">MYRGGHAGFNALLYAPFVPPVSYYWSLKLALLGAVIAVGVANLPDVDEPLPWLRHRGPTHTIWFAVFVGLLSGAGATVLVPAMPQAFQFGFVVGTAGILAHLAGDIVTPMGISPFAPLSSYHVTLNWFKSKNSRINRAVLLVGTAALGASLLLAVGLSTVFASGG</sequence>
<proteinExistence type="predicted"/>
<accession>A0A1N7DAR5</accession>
<name>A0A1N7DAR5_9EURY</name>
<dbReference type="Pfam" id="PF04307">
    <property type="entry name" value="YdjM"/>
    <property type="match status" value="1"/>
</dbReference>